<proteinExistence type="inferred from homology"/>
<evidence type="ECO:0000313" key="6">
    <source>
        <dbReference type="Proteomes" id="UP000320176"/>
    </source>
</evidence>
<dbReference type="GO" id="GO:0016787">
    <property type="term" value="F:hydrolase activity"/>
    <property type="evidence" value="ECO:0007669"/>
    <property type="project" value="UniProtKB-UniRule"/>
</dbReference>
<dbReference type="NCBIfam" id="NF001911">
    <property type="entry name" value="PRK00685.1"/>
    <property type="match status" value="1"/>
</dbReference>
<comment type="similarity">
    <text evidence="2">Belongs to the UPF0173 family.</text>
</comment>
<dbReference type="SUPFAM" id="SSF56281">
    <property type="entry name" value="Metallo-hydrolase/oxidoreductase"/>
    <property type="match status" value="1"/>
</dbReference>
<dbReference type="Proteomes" id="UP000320176">
    <property type="component" value="Unassembled WGS sequence"/>
</dbReference>
<organism evidence="5 6">
    <name type="scientific">Stieleria varia</name>
    <dbReference type="NCBI Taxonomy" id="2528005"/>
    <lineage>
        <taxon>Bacteria</taxon>
        <taxon>Pseudomonadati</taxon>
        <taxon>Planctomycetota</taxon>
        <taxon>Planctomycetia</taxon>
        <taxon>Pirellulales</taxon>
        <taxon>Pirellulaceae</taxon>
        <taxon>Stieleria</taxon>
    </lineage>
</organism>
<sequence>MPSPSQARKPDVQKPSQARKPDVQKPSQARKPDVLTQRSTMTKLTWLSHASWLIDTGSHRILLDPFLTDNPTAKSKPSDFTDISHILISHGHFDHVADAAAIAKANDATVIAVFEIAQWFADTHSIQSTLGMNLGGSADLPFGTVKMIPALHSSSLPDGSDAGCPAGFILTINGKRIYFACDTALFSDMRLYAQGVDVAVLPIGDLFTMGVDDSVAATKLIEPSVVLPTHYGTWPPIAQDAQVWAEKITQQTGATPVVLDVDGTYEI</sequence>
<reference evidence="5 6" key="1">
    <citation type="submission" date="2019-02" db="EMBL/GenBank/DDBJ databases">
        <title>Deep-cultivation of Planctomycetes and their phenomic and genomic characterization uncovers novel biology.</title>
        <authorList>
            <person name="Wiegand S."/>
            <person name="Jogler M."/>
            <person name="Boedeker C."/>
            <person name="Pinto D."/>
            <person name="Vollmers J."/>
            <person name="Rivas-Marin E."/>
            <person name="Kohn T."/>
            <person name="Peeters S.H."/>
            <person name="Heuer A."/>
            <person name="Rast P."/>
            <person name="Oberbeckmann S."/>
            <person name="Bunk B."/>
            <person name="Jeske O."/>
            <person name="Meyerdierks A."/>
            <person name="Storesund J.E."/>
            <person name="Kallscheuer N."/>
            <person name="Luecker S."/>
            <person name="Lage O.M."/>
            <person name="Pohl T."/>
            <person name="Merkel B.J."/>
            <person name="Hornburger P."/>
            <person name="Mueller R.-W."/>
            <person name="Bruemmer F."/>
            <person name="Labrenz M."/>
            <person name="Spormann A.M."/>
            <person name="Op Den Camp H."/>
            <person name="Overmann J."/>
            <person name="Amann R."/>
            <person name="Jetten M.S.M."/>
            <person name="Mascher T."/>
            <person name="Medema M.H."/>
            <person name="Devos D.P."/>
            <person name="Kaster A.-K."/>
            <person name="Ovreas L."/>
            <person name="Rohde M."/>
            <person name="Galperin M.Y."/>
            <person name="Jogler C."/>
        </authorList>
    </citation>
    <scope>NUCLEOTIDE SEQUENCE [LARGE SCALE GENOMIC DNA]</scope>
    <source>
        <strain evidence="5 6">Pla52n</strain>
    </source>
</reference>
<dbReference type="SMART" id="SM00849">
    <property type="entry name" value="Lactamase_B"/>
    <property type="match status" value="1"/>
</dbReference>
<keyword evidence="6" id="KW-1185">Reference proteome</keyword>
<dbReference type="PANTHER" id="PTHR43546">
    <property type="entry name" value="UPF0173 METAL-DEPENDENT HYDROLASE MJ1163-RELATED"/>
    <property type="match status" value="1"/>
</dbReference>
<protein>
    <recommendedName>
        <fullName evidence="2">UPF0173 metal-dependent hydrolase Pla52n_51330</fullName>
    </recommendedName>
</protein>
<keyword evidence="1 2" id="KW-0378">Hydrolase</keyword>
<dbReference type="InterPro" id="IPR050114">
    <property type="entry name" value="UPF0173_UPF0282_UlaG_hydrolase"/>
</dbReference>
<dbReference type="PANTHER" id="PTHR43546:SF3">
    <property type="entry name" value="UPF0173 METAL-DEPENDENT HYDROLASE MJ1163"/>
    <property type="match status" value="1"/>
</dbReference>
<name>A0A5C6AGT8_9BACT</name>
<evidence type="ECO:0000313" key="5">
    <source>
        <dbReference type="EMBL" id="TWT98616.1"/>
    </source>
</evidence>
<dbReference type="InterPro" id="IPR036866">
    <property type="entry name" value="RibonucZ/Hydroxyglut_hydro"/>
</dbReference>
<dbReference type="HAMAP" id="MF_00457">
    <property type="entry name" value="UPF0173"/>
    <property type="match status" value="1"/>
</dbReference>
<gene>
    <name evidence="5" type="ORF">Pla52n_51330</name>
</gene>
<evidence type="ECO:0000256" key="1">
    <source>
        <dbReference type="ARBA" id="ARBA00022801"/>
    </source>
</evidence>
<evidence type="ECO:0000256" key="2">
    <source>
        <dbReference type="HAMAP-Rule" id="MF_00457"/>
    </source>
</evidence>
<feature type="domain" description="Metallo-beta-lactamase" evidence="4">
    <location>
        <begin position="48"/>
        <end position="230"/>
    </location>
</feature>
<dbReference type="AlphaFoldDB" id="A0A5C6AGT8"/>
<dbReference type="EMBL" id="SJPN01000006">
    <property type="protein sequence ID" value="TWT98616.1"/>
    <property type="molecule type" value="Genomic_DNA"/>
</dbReference>
<dbReference type="InterPro" id="IPR001279">
    <property type="entry name" value="Metallo-B-lactamas"/>
</dbReference>
<accession>A0A5C6AGT8</accession>
<dbReference type="Pfam" id="PF12706">
    <property type="entry name" value="Lactamase_B_2"/>
    <property type="match status" value="1"/>
</dbReference>
<feature type="region of interest" description="Disordered" evidence="3">
    <location>
        <begin position="1"/>
        <end position="35"/>
    </location>
</feature>
<dbReference type="InterPro" id="IPR022877">
    <property type="entry name" value="UPF0173"/>
</dbReference>
<evidence type="ECO:0000259" key="4">
    <source>
        <dbReference type="SMART" id="SM00849"/>
    </source>
</evidence>
<dbReference type="Gene3D" id="3.60.15.10">
    <property type="entry name" value="Ribonuclease Z/Hydroxyacylglutathione hydrolase-like"/>
    <property type="match status" value="1"/>
</dbReference>
<comment type="caution">
    <text evidence="5">The sequence shown here is derived from an EMBL/GenBank/DDBJ whole genome shotgun (WGS) entry which is preliminary data.</text>
</comment>
<evidence type="ECO:0000256" key="3">
    <source>
        <dbReference type="SAM" id="MobiDB-lite"/>
    </source>
</evidence>